<name>A0A398D536_9BACT</name>
<dbReference type="InterPro" id="IPR017896">
    <property type="entry name" value="4Fe4S_Fe-S-bd"/>
</dbReference>
<evidence type="ECO:0000256" key="3">
    <source>
        <dbReference type="ARBA" id="ARBA00023014"/>
    </source>
</evidence>
<keyword evidence="3" id="KW-0411">Iron-sulfur</keyword>
<dbReference type="Gene3D" id="3.30.70.20">
    <property type="match status" value="1"/>
</dbReference>
<accession>A0A398D536</accession>
<dbReference type="GO" id="GO:0051536">
    <property type="term" value="F:iron-sulfur cluster binding"/>
    <property type="evidence" value="ECO:0007669"/>
    <property type="project" value="UniProtKB-KW"/>
</dbReference>
<evidence type="ECO:0000256" key="2">
    <source>
        <dbReference type="ARBA" id="ARBA00023004"/>
    </source>
</evidence>
<dbReference type="RefSeq" id="WP_165846241.1">
    <property type="nucleotide sequence ID" value="NZ_QXIT01000072.1"/>
</dbReference>
<feature type="domain" description="4Fe-4S ferredoxin-type" evidence="4">
    <location>
        <begin position="7"/>
        <end position="32"/>
    </location>
</feature>
<dbReference type="SUPFAM" id="SSF54862">
    <property type="entry name" value="4Fe-4S ferredoxins"/>
    <property type="match status" value="1"/>
</dbReference>
<feature type="non-terminal residue" evidence="5">
    <location>
        <position position="32"/>
    </location>
</feature>
<evidence type="ECO:0000259" key="4">
    <source>
        <dbReference type="PROSITE" id="PS51379"/>
    </source>
</evidence>
<dbReference type="GO" id="GO:0046872">
    <property type="term" value="F:metal ion binding"/>
    <property type="evidence" value="ECO:0007669"/>
    <property type="project" value="UniProtKB-KW"/>
</dbReference>
<dbReference type="AlphaFoldDB" id="A0A398D536"/>
<keyword evidence="1" id="KW-0479">Metal-binding</keyword>
<dbReference type="PROSITE" id="PS51379">
    <property type="entry name" value="4FE4S_FER_2"/>
    <property type="match status" value="1"/>
</dbReference>
<reference evidence="5 6" key="1">
    <citation type="submission" date="2018-09" db="EMBL/GenBank/DDBJ databases">
        <title>Discovery and Ecogenomic Context for Candidatus Cryosericales, a Global Caldiserica Order Active in Thawing Permafrost.</title>
        <authorList>
            <person name="Martinez M.A."/>
            <person name="Woodcroft B.J."/>
            <person name="Ignacio Espinoza J.C."/>
            <person name="Zayed A."/>
            <person name="Singleton C.M."/>
            <person name="Boyd J."/>
            <person name="Li Y.-F."/>
            <person name="Purvine S."/>
            <person name="Maughan H."/>
            <person name="Hodgkins S.B."/>
            <person name="Anderson D."/>
            <person name="Sederholm M."/>
            <person name="Temperton B."/>
            <person name="Saleska S.R."/>
            <person name="Tyson G.W."/>
            <person name="Rich V.I."/>
        </authorList>
    </citation>
    <scope>NUCLEOTIDE SEQUENCE [LARGE SCALE GENOMIC DNA]</scope>
    <source>
        <strain evidence="5 6">SMC6</strain>
    </source>
</reference>
<keyword evidence="2" id="KW-0408">Iron</keyword>
<keyword evidence="6" id="KW-1185">Reference proteome</keyword>
<evidence type="ECO:0000313" key="6">
    <source>
        <dbReference type="Proteomes" id="UP000266260"/>
    </source>
</evidence>
<comment type="caution">
    <text evidence="5">The sequence shown here is derived from an EMBL/GenBank/DDBJ whole genome shotgun (WGS) entry which is preliminary data.</text>
</comment>
<sequence>MSEKKTFLITHNGKWCKNCGICVAVCPKKVFE</sequence>
<dbReference type="InterPro" id="IPR017900">
    <property type="entry name" value="4Fe4S_Fe_S_CS"/>
</dbReference>
<dbReference type="EMBL" id="QXIT01000072">
    <property type="protein sequence ID" value="RIE08569.1"/>
    <property type="molecule type" value="Genomic_DNA"/>
</dbReference>
<evidence type="ECO:0000256" key="1">
    <source>
        <dbReference type="ARBA" id="ARBA00022723"/>
    </source>
</evidence>
<dbReference type="PROSITE" id="PS00198">
    <property type="entry name" value="4FE4S_FER_1"/>
    <property type="match status" value="1"/>
</dbReference>
<protein>
    <submittedName>
        <fullName evidence="5">Ferredoxin</fullName>
    </submittedName>
</protein>
<dbReference type="Proteomes" id="UP000266260">
    <property type="component" value="Unassembled WGS sequence"/>
</dbReference>
<dbReference type="Pfam" id="PF00037">
    <property type="entry name" value="Fer4"/>
    <property type="match status" value="1"/>
</dbReference>
<proteinExistence type="predicted"/>
<gene>
    <name evidence="5" type="ORF">SMC6_03955</name>
</gene>
<organism evidence="5 6">
    <name type="scientific">Candidatus Cryosericum odellii</name>
    <dbReference type="NCBI Taxonomy" id="2290917"/>
    <lineage>
        <taxon>Bacteria</taxon>
        <taxon>Pseudomonadati</taxon>
        <taxon>Caldisericota/Cryosericota group</taxon>
        <taxon>Candidatus Cryosericota</taxon>
        <taxon>Candidatus Cryosericia</taxon>
        <taxon>Candidatus Cryosericales</taxon>
        <taxon>Candidatus Cryosericaceae</taxon>
        <taxon>Candidatus Cryosericum</taxon>
    </lineage>
</organism>
<evidence type="ECO:0000313" key="5">
    <source>
        <dbReference type="EMBL" id="RIE08569.1"/>
    </source>
</evidence>